<evidence type="ECO:0000313" key="3">
    <source>
        <dbReference type="EMBL" id="KAK4033952.1"/>
    </source>
</evidence>
<dbReference type="Gene3D" id="1.10.10.2120">
    <property type="match status" value="1"/>
</dbReference>
<name>A0AAN6PAU8_9PEZI</name>
<feature type="compositionally biased region" description="Basic residues" evidence="1">
    <location>
        <begin position="403"/>
        <end position="413"/>
    </location>
</feature>
<evidence type="ECO:0000313" key="4">
    <source>
        <dbReference type="Proteomes" id="UP001303115"/>
    </source>
</evidence>
<evidence type="ECO:0000256" key="1">
    <source>
        <dbReference type="SAM" id="MobiDB-lite"/>
    </source>
</evidence>
<dbReference type="Gene3D" id="3.60.60.10">
    <property type="entry name" value="Penicillin V Acylase, Chain A"/>
    <property type="match status" value="1"/>
</dbReference>
<keyword evidence="4" id="KW-1185">Reference proteome</keyword>
<dbReference type="PANTHER" id="PTHR34180:SF1">
    <property type="entry name" value="BETA-ALANYL-DOPAMINE_CARCININE HYDROLASE"/>
    <property type="match status" value="1"/>
</dbReference>
<dbReference type="NCBIfam" id="NF040521">
    <property type="entry name" value="C45_proenzyme"/>
    <property type="match status" value="1"/>
</dbReference>
<dbReference type="InterPro" id="IPR047801">
    <property type="entry name" value="Peptidase_C45"/>
</dbReference>
<accession>A0AAN6PAU8</accession>
<dbReference type="Pfam" id="PF03417">
    <property type="entry name" value="AAT"/>
    <property type="match status" value="1"/>
</dbReference>
<dbReference type="AlphaFoldDB" id="A0AAN6PAU8"/>
<feature type="region of interest" description="Disordered" evidence="1">
    <location>
        <begin position="393"/>
        <end position="547"/>
    </location>
</feature>
<gene>
    <name evidence="3" type="ORF">C8A01DRAFT_39560</name>
</gene>
<sequence>MADCGTLDTPLYIAEVDYDGRTEAYLGLVLNGTPRERGLTYGRWLRDKIKANVARHLGHPDLPAWDVCLHLIESFYIPSLKRNWSTGWMELVGMAEGSGIPVEQLVLLNARTDLAAIRSPLAEGMGESTSAFFSPRATADQAPILAHSWAAAKFLHDESLVVCLEIQYPPKEESPDIFMVTEAGMISGCGMNAKGLAVTGNRLISSDDQLPSSGHAFPVACLDRYILEYSSVTGVRDLLEDTGRHASRHLLVTDSAGHSASLELGPEHIHAHHGELGSKARVHTNHFQSFEAFTHRREMRDRYQWKESQHRLARLKDCIVEQGGAANLSRQQIVDMFSDHHHQGSPGAICQHREDDQKNMTMGLVMFDTKRRVISVCKGPPCEGVMMHFTFQRGPKDAGTKKAAPKTKIKLVSRRPTTKEDTDSSELSEANTEVAFAPLNNSPVSDGGAGGAGAPPPSPVSTTRLRALAPAPPPSPSPVRDLPTASDESKGETRSNSRERSKRKSPPSPPALLRSLASLEDLEIEGSDRPKKKARFSDPATDMDASQ</sequence>
<comment type="caution">
    <text evidence="3">The sequence shown here is derived from an EMBL/GenBank/DDBJ whole genome shotgun (WGS) entry which is preliminary data.</text>
</comment>
<reference evidence="4" key="1">
    <citation type="journal article" date="2023" name="Mol. Phylogenet. Evol.">
        <title>Genome-scale phylogeny and comparative genomics of the fungal order Sordariales.</title>
        <authorList>
            <person name="Hensen N."/>
            <person name="Bonometti L."/>
            <person name="Westerberg I."/>
            <person name="Brannstrom I.O."/>
            <person name="Guillou S."/>
            <person name="Cros-Aarteil S."/>
            <person name="Calhoun S."/>
            <person name="Haridas S."/>
            <person name="Kuo A."/>
            <person name="Mondo S."/>
            <person name="Pangilinan J."/>
            <person name="Riley R."/>
            <person name="LaButti K."/>
            <person name="Andreopoulos B."/>
            <person name="Lipzen A."/>
            <person name="Chen C."/>
            <person name="Yan M."/>
            <person name="Daum C."/>
            <person name="Ng V."/>
            <person name="Clum A."/>
            <person name="Steindorff A."/>
            <person name="Ohm R.A."/>
            <person name="Martin F."/>
            <person name="Silar P."/>
            <person name="Natvig D.O."/>
            <person name="Lalanne C."/>
            <person name="Gautier V."/>
            <person name="Ament-Velasquez S.L."/>
            <person name="Kruys A."/>
            <person name="Hutchinson M.I."/>
            <person name="Powell A.J."/>
            <person name="Barry K."/>
            <person name="Miller A.N."/>
            <person name="Grigoriev I.V."/>
            <person name="Debuchy R."/>
            <person name="Gladieux P."/>
            <person name="Hiltunen Thoren M."/>
            <person name="Johannesson H."/>
        </authorList>
    </citation>
    <scope>NUCLEOTIDE SEQUENCE [LARGE SCALE GENOMIC DNA]</scope>
    <source>
        <strain evidence="4">CBS 284.82</strain>
    </source>
</reference>
<evidence type="ECO:0000259" key="2">
    <source>
        <dbReference type="Pfam" id="PF03417"/>
    </source>
</evidence>
<dbReference type="PANTHER" id="PTHR34180">
    <property type="entry name" value="PEPTIDASE C45"/>
    <property type="match status" value="1"/>
</dbReference>
<dbReference type="InterPro" id="IPR005079">
    <property type="entry name" value="Peptidase_C45_hydrolase"/>
</dbReference>
<dbReference type="Proteomes" id="UP001303115">
    <property type="component" value="Unassembled WGS sequence"/>
</dbReference>
<feature type="compositionally biased region" description="Basic and acidic residues" evidence="1">
    <location>
        <begin position="487"/>
        <end position="499"/>
    </location>
</feature>
<organism evidence="3 4">
    <name type="scientific">Parachaetomium inaequale</name>
    <dbReference type="NCBI Taxonomy" id="2588326"/>
    <lineage>
        <taxon>Eukaryota</taxon>
        <taxon>Fungi</taxon>
        <taxon>Dikarya</taxon>
        <taxon>Ascomycota</taxon>
        <taxon>Pezizomycotina</taxon>
        <taxon>Sordariomycetes</taxon>
        <taxon>Sordariomycetidae</taxon>
        <taxon>Sordariales</taxon>
        <taxon>Chaetomiaceae</taxon>
        <taxon>Parachaetomium</taxon>
    </lineage>
</organism>
<protein>
    <submittedName>
        <fullName evidence="3">Acyl-coenzyme A:6-aminopenicillanic acid acyl-transferase-domain-containing protein</fullName>
    </submittedName>
</protein>
<feature type="compositionally biased region" description="Low complexity" evidence="1">
    <location>
        <begin position="460"/>
        <end position="469"/>
    </location>
</feature>
<proteinExistence type="predicted"/>
<feature type="domain" description="Peptidase C45 hydrolase" evidence="2">
    <location>
        <begin position="182"/>
        <end position="379"/>
    </location>
</feature>
<dbReference type="InterPro" id="IPR047794">
    <property type="entry name" value="C45_proenzyme-like"/>
</dbReference>
<dbReference type="EMBL" id="MU854501">
    <property type="protein sequence ID" value="KAK4033952.1"/>
    <property type="molecule type" value="Genomic_DNA"/>
</dbReference>